<feature type="region of interest" description="Disordered" evidence="1">
    <location>
        <begin position="1"/>
        <end position="23"/>
    </location>
</feature>
<sequence length="46" mass="5496">FNPQICRQHNHEEETPNNSSENCSRMKMNRMFDELTTLSSHQEKSE</sequence>
<organism evidence="2 3">
    <name type="scientific">Trifolium medium</name>
    <dbReference type="NCBI Taxonomy" id="97028"/>
    <lineage>
        <taxon>Eukaryota</taxon>
        <taxon>Viridiplantae</taxon>
        <taxon>Streptophyta</taxon>
        <taxon>Embryophyta</taxon>
        <taxon>Tracheophyta</taxon>
        <taxon>Spermatophyta</taxon>
        <taxon>Magnoliopsida</taxon>
        <taxon>eudicotyledons</taxon>
        <taxon>Gunneridae</taxon>
        <taxon>Pentapetalae</taxon>
        <taxon>rosids</taxon>
        <taxon>fabids</taxon>
        <taxon>Fabales</taxon>
        <taxon>Fabaceae</taxon>
        <taxon>Papilionoideae</taxon>
        <taxon>50 kb inversion clade</taxon>
        <taxon>NPAAA clade</taxon>
        <taxon>Hologalegina</taxon>
        <taxon>IRL clade</taxon>
        <taxon>Trifolieae</taxon>
        <taxon>Trifolium</taxon>
    </lineage>
</organism>
<dbReference type="AlphaFoldDB" id="A0A392WCS5"/>
<feature type="non-terminal residue" evidence="2">
    <location>
        <position position="1"/>
    </location>
</feature>
<proteinExistence type="predicted"/>
<dbReference type="Proteomes" id="UP000265520">
    <property type="component" value="Unassembled WGS sequence"/>
</dbReference>
<evidence type="ECO:0000256" key="1">
    <source>
        <dbReference type="SAM" id="MobiDB-lite"/>
    </source>
</evidence>
<accession>A0A392WCS5</accession>
<evidence type="ECO:0000313" key="2">
    <source>
        <dbReference type="EMBL" id="MCI97579.1"/>
    </source>
</evidence>
<name>A0A392WCS5_9FABA</name>
<keyword evidence="3" id="KW-1185">Reference proteome</keyword>
<reference evidence="2 3" key="1">
    <citation type="journal article" date="2018" name="Front. Plant Sci.">
        <title>Red Clover (Trifolium pratense) and Zigzag Clover (T. medium) - A Picture of Genomic Similarities and Differences.</title>
        <authorList>
            <person name="Dluhosova J."/>
            <person name="Istvanek J."/>
            <person name="Nedelnik J."/>
            <person name="Repkova J."/>
        </authorList>
    </citation>
    <scope>NUCLEOTIDE SEQUENCE [LARGE SCALE GENOMIC DNA]</scope>
    <source>
        <strain evidence="3">cv. 10/8</strain>
        <tissue evidence="2">Leaf</tissue>
    </source>
</reference>
<dbReference type="EMBL" id="LXQA011447936">
    <property type="protein sequence ID" value="MCI97579.1"/>
    <property type="molecule type" value="Genomic_DNA"/>
</dbReference>
<evidence type="ECO:0000313" key="3">
    <source>
        <dbReference type="Proteomes" id="UP000265520"/>
    </source>
</evidence>
<protein>
    <submittedName>
        <fullName evidence="2">Uncharacterized protein</fullName>
    </submittedName>
</protein>
<comment type="caution">
    <text evidence="2">The sequence shown here is derived from an EMBL/GenBank/DDBJ whole genome shotgun (WGS) entry which is preliminary data.</text>
</comment>